<dbReference type="InterPro" id="IPR053183">
    <property type="entry name" value="ASL1"/>
</dbReference>
<reference evidence="4" key="1">
    <citation type="submission" date="2016-04" db="EMBL/GenBank/DDBJ databases">
        <authorList>
            <person name="Nguyen H.D."/>
            <person name="Samba Siva P."/>
            <person name="Cullis J."/>
            <person name="Levesque C.A."/>
            <person name="Hambleton S."/>
        </authorList>
    </citation>
    <scope>NUCLEOTIDE SEQUENCE</scope>
    <source>
        <strain evidence="4">DAOMC 236422</strain>
    </source>
</reference>
<reference evidence="4" key="2">
    <citation type="journal article" date="2019" name="IMA Fungus">
        <title>Genome sequencing and comparison of five Tilletia species to identify candidate genes for the detection of regulated species infecting wheat.</title>
        <authorList>
            <person name="Nguyen H.D.T."/>
            <person name="Sultana T."/>
            <person name="Kesanakurti P."/>
            <person name="Hambleton S."/>
        </authorList>
    </citation>
    <scope>NUCLEOTIDE SEQUENCE</scope>
    <source>
        <strain evidence="4">DAOMC 236422</strain>
    </source>
</reference>
<dbReference type="Proteomes" id="UP000078113">
    <property type="component" value="Unassembled WGS sequence"/>
</dbReference>
<dbReference type="InterPro" id="IPR017853">
    <property type="entry name" value="GH"/>
</dbReference>
<evidence type="ECO:0000313" key="4">
    <source>
        <dbReference type="EMBL" id="KAE8271919.1"/>
    </source>
</evidence>
<dbReference type="Pfam" id="PF11790">
    <property type="entry name" value="Glyco_hydro_cc"/>
    <property type="match status" value="1"/>
</dbReference>
<organism evidence="4 5">
    <name type="scientific">Tilletia walkeri</name>
    <dbReference type="NCBI Taxonomy" id="117179"/>
    <lineage>
        <taxon>Eukaryota</taxon>
        <taxon>Fungi</taxon>
        <taxon>Dikarya</taxon>
        <taxon>Basidiomycota</taxon>
        <taxon>Ustilaginomycotina</taxon>
        <taxon>Exobasidiomycetes</taxon>
        <taxon>Tilletiales</taxon>
        <taxon>Tilletiaceae</taxon>
        <taxon>Tilletia</taxon>
    </lineage>
</organism>
<dbReference type="PANTHER" id="PTHR34154">
    <property type="entry name" value="ALKALI-SENSITIVE LINKAGE PROTEIN 1"/>
    <property type="match status" value="1"/>
</dbReference>
<feature type="domain" description="Asl1-like glycosyl hydrolase catalytic" evidence="3">
    <location>
        <begin position="142"/>
        <end position="375"/>
    </location>
</feature>
<feature type="region of interest" description="Disordered" evidence="1">
    <location>
        <begin position="36"/>
        <end position="110"/>
    </location>
</feature>
<keyword evidence="2" id="KW-0732">Signal</keyword>
<feature type="chain" id="PRO_5036491794" description="Asl1-like glycosyl hydrolase catalytic domain-containing protein" evidence="2">
    <location>
        <begin position="35"/>
        <end position="437"/>
    </location>
</feature>
<dbReference type="AlphaFoldDB" id="A0A8X7T819"/>
<sequence>MVALVKSFNWLFLALTFSLAILSLLPGAVELAEAKSVEQRSARHSKHKHHAHHHQHHKHKHPKSKHHKTHKGKTHKGKHHKGKHHKGKHHKANQHKGKHHKSHPKAHKPNVSVGVKVSNKGSNGGLIPFGLKAGITGEDGLEALGPYIGSYSNWKPKPWSPEPPKDVLFMPMVWGSGQASSHDAELLHTFRSLFSSTSSSRKAAPKVVLGFEEPDCPTGHGSSGVSVSTGARVWDQVMAPLKQDGTILASPSMCKQTNEDWLTPFKEKIDVHWDVTNVHVNQDNVEDVKREIDYYWDTYGKPIYVTEFACVHVHDHWDPVTDQSLINRYINDIVDYFESDDRVAMYQYSTGMGLADQWRLTKPGTKELTESGRVYRNAIMKYAGNKNSRVGISRRSSDSEEDVDEDDNDEVEEDDLDQIEVAEEQEEEAEEDDVEDA</sequence>
<dbReference type="GO" id="GO:0071966">
    <property type="term" value="P:fungal-type cell wall polysaccharide metabolic process"/>
    <property type="evidence" value="ECO:0007669"/>
    <property type="project" value="TreeGrafter"/>
</dbReference>
<dbReference type="GO" id="GO:0009277">
    <property type="term" value="C:fungal-type cell wall"/>
    <property type="evidence" value="ECO:0007669"/>
    <property type="project" value="TreeGrafter"/>
</dbReference>
<feature type="compositionally biased region" description="Basic residues" evidence="1">
    <location>
        <begin position="42"/>
        <end position="108"/>
    </location>
</feature>
<evidence type="ECO:0000259" key="3">
    <source>
        <dbReference type="Pfam" id="PF11790"/>
    </source>
</evidence>
<dbReference type="SUPFAM" id="SSF51445">
    <property type="entry name" value="(Trans)glycosidases"/>
    <property type="match status" value="1"/>
</dbReference>
<gene>
    <name evidence="4" type="ORF">A4X09_0g397</name>
</gene>
<dbReference type="PANTHER" id="PTHR34154:SF14">
    <property type="entry name" value="ASL1-LIKE GLYCOSYL HYDROLASE CATALYTIC DOMAIN-CONTAINING PROTEIN"/>
    <property type="match status" value="1"/>
</dbReference>
<evidence type="ECO:0000256" key="2">
    <source>
        <dbReference type="SAM" id="SignalP"/>
    </source>
</evidence>
<protein>
    <recommendedName>
        <fullName evidence="3">Asl1-like glycosyl hydrolase catalytic domain-containing protein</fullName>
    </recommendedName>
</protein>
<dbReference type="InterPro" id="IPR024655">
    <property type="entry name" value="Asl1_glyco_hydro_catalytic"/>
</dbReference>
<evidence type="ECO:0000256" key="1">
    <source>
        <dbReference type="SAM" id="MobiDB-lite"/>
    </source>
</evidence>
<feature type="compositionally biased region" description="Acidic residues" evidence="1">
    <location>
        <begin position="399"/>
        <end position="437"/>
    </location>
</feature>
<feature type="region of interest" description="Disordered" evidence="1">
    <location>
        <begin position="389"/>
        <end position="437"/>
    </location>
</feature>
<feature type="signal peptide" evidence="2">
    <location>
        <begin position="1"/>
        <end position="34"/>
    </location>
</feature>
<name>A0A8X7T819_9BASI</name>
<dbReference type="EMBL" id="LWDG02000007">
    <property type="protein sequence ID" value="KAE8271919.1"/>
    <property type="molecule type" value="Genomic_DNA"/>
</dbReference>
<comment type="caution">
    <text evidence="4">The sequence shown here is derived from an EMBL/GenBank/DDBJ whole genome shotgun (WGS) entry which is preliminary data.</text>
</comment>
<keyword evidence="5" id="KW-1185">Reference proteome</keyword>
<evidence type="ECO:0000313" key="5">
    <source>
        <dbReference type="Proteomes" id="UP000078113"/>
    </source>
</evidence>
<accession>A0A8X7T819</accession>
<proteinExistence type="predicted"/>